<keyword evidence="2" id="KW-1185">Reference proteome</keyword>
<dbReference type="RefSeq" id="WP_220220900.1">
    <property type="nucleotide sequence ID" value="NZ_CP048268.1"/>
</dbReference>
<evidence type="ECO:0000313" key="1">
    <source>
        <dbReference type="EMBL" id="QYN52479.1"/>
    </source>
</evidence>
<dbReference type="Proteomes" id="UP000826550">
    <property type="component" value="Chromosome"/>
</dbReference>
<evidence type="ECO:0000313" key="2">
    <source>
        <dbReference type="Proteomes" id="UP000826550"/>
    </source>
</evidence>
<protein>
    <submittedName>
        <fullName evidence="1">Uncharacterized protein</fullName>
    </submittedName>
</protein>
<organism evidence="1 2">
    <name type="scientific">Lactobacillus panisapium</name>
    <dbReference type="NCBI Taxonomy" id="2012495"/>
    <lineage>
        <taxon>Bacteria</taxon>
        <taxon>Bacillati</taxon>
        <taxon>Bacillota</taxon>
        <taxon>Bacilli</taxon>
        <taxon>Lactobacillales</taxon>
        <taxon>Lactobacillaceae</taxon>
        <taxon>Lactobacillus</taxon>
    </lineage>
</organism>
<dbReference type="EMBL" id="CP048268">
    <property type="protein sequence ID" value="QYN52479.1"/>
    <property type="molecule type" value="Genomic_DNA"/>
</dbReference>
<sequence>MTKFEMSIANFNLTYGKEERPMLEQFTDLVYPAFCSDIIRTYENSNYFFMNTELIDTVNGLALKGILVNNTEVDINSKYNSKTRKLSSANEVYSSAPYSLFYIFLKNHRMIYVKNQKVSPLLGTFNQTAKYVLHQFRKNENEKRKKMRQELLPDFNLNVMGIPSSNDLMTELNKVEKISKLNLRFYPLNGEDIYETSEVTQRLLQSMYESRKFSGSKTGNASFNSPKDKENVAKMVSEVGGTADATIEAKSRDGSSIKIKTNNVSQKLRLVTEDESNQITEHESEVLKKATSIPEITRVSDRNSEIYKKLKNSLKALLKHD</sequence>
<gene>
    <name evidence="1" type="ORF">GYM71_03290</name>
</gene>
<reference evidence="1 2" key="1">
    <citation type="submission" date="2020-01" db="EMBL/GenBank/DDBJ databases">
        <title>Vast differences in strain-level diversity in the gut microbiota of two closely related honey bee species.</title>
        <authorList>
            <person name="Ellegaard K.M."/>
            <person name="Suenami S."/>
            <person name="Miyazaki R."/>
            <person name="Engel P."/>
        </authorList>
    </citation>
    <scope>NUCLEOTIDE SEQUENCE [LARGE SCALE GENOMIC DNA]</scope>
    <source>
        <strain evidence="1 2">ESL0416</strain>
    </source>
</reference>
<proteinExistence type="predicted"/>
<accession>A0ABX8W4I9</accession>
<name>A0ABX8W4I9_9LACO</name>